<evidence type="ECO:0000313" key="6">
    <source>
        <dbReference type="EMBL" id="MED4402378.1"/>
    </source>
</evidence>
<dbReference type="Pfam" id="PF03466">
    <property type="entry name" value="LysR_substrate"/>
    <property type="match status" value="1"/>
</dbReference>
<dbReference type="SUPFAM" id="SSF46785">
    <property type="entry name" value="Winged helix' DNA-binding domain"/>
    <property type="match status" value="1"/>
</dbReference>
<organism evidence="6 7">
    <name type="scientific">Metabacillus fastidiosus</name>
    <dbReference type="NCBI Taxonomy" id="1458"/>
    <lineage>
        <taxon>Bacteria</taxon>
        <taxon>Bacillati</taxon>
        <taxon>Bacillota</taxon>
        <taxon>Bacilli</taxon>
        <taxon>Bacillales</taxon>
        <taxon>Bacillaceae</taxon>
        <taxon>Metabacillus</taxon>
    </lineage>
</organism>
<dbReference type="PANTHER" id="PTHR30419">
    <property type="entry name" value="HTH-TYPE TRANSCRIPTIONAL REGULATOR YBHD"/>
    <property type="match status" value="1"/>
</dbReference>
<name>A0ABU6P0B3_9BACI</name>
<accession>A0ABU6P0B3</accession>
<evidence type="ECO:0000256" key="4">
    <source>
        <dbReference type="ARBA" id="ARBA00023163"/>
    </source>
</evidence>
<reference evidence="6 7" key="1">
    <citation type="submission" date="2023-03" db="EMBL/GenBank/DDBJ databases">
        <title>Bacillus Genome Sequencing.</title>
        <authorList>
            <person name="Dunlap C."/>
        </authorList>
    </citation>
    <scope>NUCLEOTIDE SEQUENCE [LARGE SCALE GENOMIC DNA]</scope>
    <source>
        <strain evidence="6 7">NRS-1717</strain>
    </source>
</reference>
<feature type="domain" description="HTH lysR-type" evidence="5">
    <location>
        <begin position="1"/>
        <end position="58"/>
    </location>
</feature>
<gene>
    <name evidence="6" type="ORF">P9271_13740</name>
</gene>
<comment type="caution">
    <text evidence="6">The sequence shown here is derived from an EMBL/GenBank/DDBJ whole genome shotgun (WGS) entry which is preliminary data.</text>
</comment>
<dbReference type="PANTHER" id="PTHR30419:SF8">
    <property type="entry name" value="NITROGEN ASSIMILATION TRANSCRIPTIONAL ACTIVATOR-RELATED"/>
    <property type="match status" value="1"/>
</dbReference>
<dbReference type="GeneID" id="301142409"/>
<keyword evidence="2" id="KW-0805">Transcription regulation</keyword>
<proteinExistence type="inferred from homology"/>
<evidence type="ECO:0000259" key="5">
    <source>
        <dbReference type="PROSITE" id="PS50931"/>
    </source>
</evidence>
<dbReference type="RefSeq" id="WP_066233238.1">
    <property type="nucleotide sequence ID" value="NZ_JARTFQ010000005.1"/>
</dbReference>
<evidence type="ECO:0000313" key="7">
    <source>
        <dbReference type="Proteomes" id="UP001342826"/>
    </source>
</evidence>
<dbReference type="CDD" id="cd05466">
    <property type="entry name" value="PBP2_LTTR_substrate"/>
    <property type="match status" value="1"/>
</dbReference>
<evidence type="ECO:0000256" key="2">
    <source>
        <dbReference type="ARBA" id="ARBA00023015"/>
    </source>
</evidence>
<dbReference type="SUPFAM" id="SSF53850">
    <property type="entry name" value="Periplasmic binding protein-like II"/>
    <property type="match status" value="1"/>
</dbReference>
<dbReference type="PRINTS" id="PR00039">
    <property type="entry name" value="HTHLYSR"/>
</dbReference>
<sequence>MNIEQFEYVSAIARTGSISIATEQLHVTQAGISKSLLNLEKELGIKLFNRSRLGCSPTRQGEIVIEKINDILAKIEEIKEESQRETSLLQGEVRFSVGPNFMEILSKSIVSFKKDYPNVRLEISAKNSEDIIQDLKEDRTDLGLIYLDNHEEKQIKDLEMKTIVESRMIVCVGKRSSLASKKVLTPQDVISHPFVNIDGNYSNWYMQNFITKHGPLNIIFTSNNIELLKRTIAEGNAVGFFIEFSMIRDPFILNGDLVAIPFVNHEPKTISLGWARKRNKHFSRAQKEFLNYLMKEYEKFSKDFLTGSVGRASR</sequence>
<dbReference type="Proteomes" id="UP001342826">
    <property type="component" value="Unassembled WGS sequence"/>
</dbReference>
<evidence type="ECO:0000256" key="3">
    <source>
        <dbReference type="ARBA" id="ARBA00023125"/>
    </source>
</evidence>
<dbReference type="Pfam" id="PF00126">
    <property type="entry name" value="HTH_1"/>
    <property type="match status" value="1"/>
</dbReference>
<keyword evidence="3" id="KW-0238">DNA-binding</keyword>
<keyword evidence="7" id="KW-1185">Reference proteome</keyword>
<keyword evidence="4" id="KW-0804">Transcription</keyword>
<dbReference type="InterPro" id="IPR036388">
    <property type="entry name" value="WH-like_DNA-bd_sf"/>
</dbReference>
<dbReference type="PROSITE" id="PS50931">
    <property type="entry name" value="HTH_LYSR"/>
    <property type="match status" value="1"/>
</dbReference>
<dbReference type="InterPro" id="IPR036390">
    <property type="entry name" value="WH_DNA-bd_sf"/>
</dbReference>
<dbReference type="InterPro" id="IPR050950">
    <property type="entry name" value="HTH-type_LysR_regulators"/>
</dbReference>
<dbReference type="EMBL" id="JARTFS010000011">
    <property type="protein sequence ID" value="MED4402378.1"/>
    <property type="molecule type" value="Genomic_DNA"/>
</dbReference>
<dbReference type="InterPro" id="IPR005119">
    <property type="entry name" value="LysR_subst-bd"/>
</dbReference>
<dbReference type="InterPro" id="IPR000847">
    <property type="entry name" value="LysR_HTH_N"/>
</dbReference>
<evidence type="ECO:0000256" key="1">
    <source>
        <dbReference type="ARBA" id="ARBA00009437"/>
    </source>
</evidence>
<dbReference type="Gene3D" id="1.10.10.10">
    <property type="entry name" value="Winged helix-like DNA-binding domain superfamily/Winged helix DNA-binding domain"/>
    <property type="match status" value="1"/>
</dbReference>
<protein>
    <submittedName>
        <fullName evidence="6">LysR family transcriptional regulator</fullName>
    </submittedName>
</protein>
<comment type="similarity">
    <text evidence="1">Belongs to the LysR transcriptional regulatory family.</text>
</comment>
<dbReference type="Gene3D" id="3.40.190.290">
    <property type="match status" value="1"/>
</dbReference>